<keyword evidence="4" id="KW-0472">Membrane</keyword>
<keyword evidence="3" id="KW-0496">Mitochondrion</keyword>
<keyword evidence="5" id="KW-0456">Lyase</keyword>
<dbReference type="Proteomes" id="UP000245884">
    <property type="component" value="Unassembled WGS sequence"/>
</dbReference>
<dbReference type="InterPro" id="IPR027540">
    <property type="entry name" value="Coq4_euk"/>
</dbReference>
<evidence type="ECO:0000256" key="6">
    <source>
        <dbReference type="ARBA" id="ARBA00081568"/>
    </source>
</evidence>
<protein>
    <recommendedName>
        <fullName evidence="6">4-hydroxy-3-methoxy-5-polyprenylbenzoate decarboxylase</fullName>
    </recommendedName>
</protein>
<dbReference type="GO" id="GO:0005743">
    <property type="term" value="C:mitochondrial inner membrane"/>
    <property type="evidence" value="ECO:0007669"/>
    <property type="project" value="InterPro"/>
</dbReference>
<dbReference type="GeneID" id="37025754"/>
<organism evidence="7 8">
    <name type="scientific">Jaminaea rosea</name>
    <dbReference type="NCBI Taxonomy" id="1569628"/>
    <lineage>
        <taxon>Eukaryota</taxon>
        <taxon>Fungi</taxon>
        <taxon>Dikarya</taxon>
        <taxon>Basidiomycota</taxon>
        <taxon>Ustilaginomycotina</taxon>
        <taxon>Exobasidiomycetes</taxon>
        <taxon>Microstromatales</taxon>
        <taxon>Microstromatales incertae sedis</taxon>
        <taxon>Jaminaea</taxon>
    </lineage>
</organism>
<evidence type="ECO:0000256" key="4">
    <source>
        <dbReference type="ARBA" id="ARBA00023136"/>
    </source>
</evidence>
<dbReference type="HAMAP" id="MF_03111">
    <property type="entry name" value="Coq4"/>
    <property type="match status" value="1"/>
</dbReference>
<dbReference type="AlphaFoldDB" id="A0A316V2E2"/>
<proteinExistence type="inferred from homology"/>
<dbReference type="PANTHER" id="PTHR12922">
    <property type="entry name" value="UBIQUINONE BIOSYNTHESIS PROTEIN"/>
    <property type="match status" value="1"/>
</dbReference>
<evidence type="ECO:0000313" key="8">
    <source>
        <dbReference type="Proteomes" id="UP000245884"/>
    </source>
</evidence>
<dbReference type="STRING" id="1569628.A0A316V2E2"/>
<evidence type="ECO:0000256" key="5">
    <source>
        <dbReference type="ARBA" id="ARBA00023239"/>
    </source>
</evidence>
<dbReference type="RefSeq" id="XP_025364207.1">
    <property type="nucleotide sequence ID" value="XM_025503931.1"/>
</dbReference>
<keyword evidence="8" id="KW-1185">Reference proteome</keyword>
<feature type="non-terminal residue" evidence="7">
    <location>
        <position position="1"/>
    </location>
</feature>
<accession>A0A316V2E2</accession>
<evidence type="ECO:0000256" key="2">
    <source>
        <dbReference type="ARBA" id="ARBA00022792"/>
    </source>
</evidence>
<dbReference type="OrthoDB" id="4249at2759"/>
<dbReference type="GO" id="GO:0016829">
    <property type="term" value="F:lyase activity"/>
    <property type="evidence" value="ECO:0007669"/>
    <property type="project" value="UniProtKB-KW"/>
</dbReference>
<keyword evidence="2" id="KW-0999">Mitochondrion inner membrane</keyword>
<dbReference type="InterPro" id="IPR007715">
    <property type="entry name" value="Coq4"/>
</dbReference>
<evidence type="ECO:0000256" key="3">
    <source>
        <dbReference type="ARBA" id="ARBA00023128"/>
    </source>
</evidence>
<feature type="non-terminal residue" evidence="7">
    <location>
        <position position="233"/>
    </location>
</feature>
<sequence>YSTHIPLYAWQKALLTFGSSLASLLNPARGDMIALLSEVSGERYLPRLRDEMLKGDEGRRLLWERPSLNTKTVDMGALQRMERGTTGRAYADWLEWCRVGPDTRAKVQYISDPECAYVMQRYRECHDFFHLVCSMPVSSLGETVVKIFEAAHFGLPVAYLSSIAGPLRLSSEERKLLVTQLGPWAVRMGKATKLQAERRGRGSLLGVYWEKRWGEDWEHFRKVELGMYEDPPV</sequence>
<evidence type="ECO:0000256" key="1">
    <source>
        <dbReference type="ARBA" id="ARBA00022688"/>
    </source>
</evidence>
<keyword evidence="1" id="KW-0831">Ubiquinone biosynthesis</keyword>
<keyword evidence="7" id="KW-0830">Ubiquinone</keyword>
<dbReference type="GO" id="GO:0006744">
    <property type="term" value="P:ubiquinone biosynthetic process"/>
    <property type="evidence" value="ECO:0007669"/>
    <property type="project" value="UniProtKB-KW"/>
</dbReference>
<reference evidence="7 8" key="1">
    <citation type="journal article" date="2018" name="Mol. Biol. Evol.">
        <title>Broad Genomic Sampling Reveals a Smut Pathogenic Ancestry of the Fungal Clade Ustilaginomycotina.</title>
        <authorList>
            <person name="Kijpornyongpan T."/>
            <person name="Mondo S.J."/>
            <person name="Barry K."/>
            <person name="Sandor L."/>
            <person name="Lee J."/>
            <person name="Lipzen A."/>
            <person name="Pangilinan J."/>
            <person name="LaButti K."/>
            <person name="Hainaut M."/>
            <person name="Henrissat B."/>
            <person name="Grigoriev I.V."/>
            <person name="Spatafora J.W."/>
            <person name="Aime M.C."/>
        </authorList>
    </citation>
    <scope>NUCLEOTIDE SEQUENCE [LARGE SCALE GENOMIC DNA]</scope>
    <source>
        <strain evidence="7 8">MCA 5214</strain>
    </source>
</reference>
<gene>
    <name evidence="7" type="ORF">BDZ90DRAFT_205351</name>
</gene>
<dbReference type="PANTHER" id="PTHR12922:SF7">
    <property type="entry name" value="UBIQUINONE BIOSYNTHESIS PROTEIN COQ4 HOMOLOG, MITOCHONDRIAL"/>
    <property type="match status" value="1"/>
</dbReference>
<dbReference type="Pfam" id="PF05019">
    <property type="entry name" value="Coq4"/>
    <property type="match status" value="1"/>
</dbReference>
<evidence type="ECO:0000313" key="7">
    <source>
        <dbReference type="EMBL" id="PWN29595.1"/>
    </source>
</evidence>
<name>A0A316V2E2_9BASI</name>
<dbReference type="EMBL" id="KZ819663">
    <property type="protein sequence ID" value="PWN29595.1"/>
    <property type="molecule type" value="Genomic_DNA"/>
</dbReference>